<keyword evidence="3" id="KW-1003">Cell membrane</keyword>
<evidence type="ECO:0000256" key="2">
    <source>
        <dbReference type="ARBA" id="ARBA00022448"/>
    </source>
</evidence>
<gene>
    <name evidence="9" type="ORF">SAMN04487991_2626</name>
</gene>
<protein>
    <recommendedName>
        <fullName evidence="7">TRAP transporter small permease protein</fullName>
    </recommendedName>
</protein>
<comment type="similarity">
    <text evidence="7">Belongs to the TRAP transporter small permease family.</text>
</comment>
<dbReference type="Proteomes" id="UP000199630">
    <property type="component" value="Unassembled WGS sequence"/>
</dbReference>
<dbReference type="Pfam" id="PF04290">
    <property type="entry name" value="DctQ"/>
    <property type="match status" value="1"/>
</dbReference>
<feature type="domain" description="Tripartite ATP-independent periplasmic transporters DctQ component" evidence="8">
    <location>
        <begin position="21"/>
        <end position="143"/>
    </location>
</feature>
<accession>A0A1I3T947</accession>
<comment type="function">
    <text evidence="7">Part of the tripartite ATP-independent periplasmic (TRAP) transport system.</text>
</comment>
<keyword evidence="2 7" id="KW-0813">Transport</keyword>
<dbReference type="InterPro" id="IPR055348">
    <property type="entry name" value="DctQ"/>
</dbReference>
<evidence type="ECO:0000256" key="5">
    <source>
        <dbReference type="ARBA" id="ARBA00022989"/>
    </source>
</evidence>
<comment type="caution">
    <text evidence="7">Lacks conserved residue(s) required for the propagation of feature annotation.</text>
</comment>
<name>A0A1I3T947_9RHOB</name>
<evidence type="ECO:0000259" key="8">
    <source>
        <dbReference type="Pfam" id="PF04290"/>
    </source>
</evidence>
<feature type="transmembrane region" description="Helical" evidence="7">
    <location>
        <begin position="43"/>
        <end position="61"/>
    </location>
</feature>
<feature type="transmembrane region" description="Helical" evidence="7">
    <location>
        <begin position="129"/>
        <end position="147"/>
    </location>
</feature>
<proteinExistence type="inferred from homology"/>
<evidence type="ECO:0000256" key="4">
    <source>
        <dbReference type="ARBA" id="ARBA00022692"/>
    </source>
</evidence>
<dbReference type="OrthoDB" id="6160477at2"/>
<organism evidence="9 10">
    <name type="scientific">Celeribacter neptunius</name>
    <dbReference type="NCBI Taxonomy" id="588602"/>
    <lineage>
        <taxon>Bacteria</taxon>
        <taxon>Pseudomonadati</taxon>
        <taxon>Pseudomonadota</taxon>
        <taxon>Alphaproteobacteria</taxon>
        <taxon>Rhodobacterales</taxon>
        <taxon>Roseobacteraceae</taxon>
        <taxon>Celeribacter</taxon>
    </lineage>
</organism>
<comment type="subunit">
    <text evidence="7">The complex comprises the extracytoplasmic solute receptor protein and the two transmembrane proteins.</text>
</comment>
<evidence type="ECO:0000256" key="1">
    <source>
        <dbReference type="ARBA" id="ARBA00004651"/>
    </source>
</evidence>
<evidence type="ECO:0000313" key="10">
    <source>
        <dbReference type="Proteomes" id="UP000199630"/>
    </source>
</evidence>
<evidence type="ECO:0000313" key="9">
    <source>
        <dbReference type="EMBL" id="SFJ67475.1"/>
    </source>
</evidence>
<feature type="transmembrane region" description="Helical" evidence="7">
    <location>
        <begin position="82"/>
        <end position="106"/>
    </location>
</feature>
<keyword evidence="10" id="KW-1185">Reference proteome</keyword>
<evidence type="ECO:0000256" key="6">
    <source>
        <dbReference type="ARBA" id="ARBA00023136"/>
    </source>
</evidence>
<reference evidence="10" key="1">
    <citation type="submission" date="2016-10" db="EMBL/GenBank/DDBJ databases">
        <authorList>
            <person name="Varghese N."/>
            <person name="Submissions S."/>
        </authorList>
    </citation>
    <scope>NUCLEOTIDE SEQUENCE [LARGE SCALE GENOMIC DNA]</scope>
    <source>
        <strain evidence="10">DSM 26471</strain>
    </source>
</reference>
<evidence type="ECO:0000256" key="3">
    <source>
        <dbReference type="ARBA" id="ARBA00022475"/>
    </source>
</evidence>
<dbReference type="AlphaFoldDB" id="A0A1I3T947"/>
<dbReference type="GO" id="GO:0022857">
    <property type="term" value="F:transmembrane transporter activity"/>
    <property type="evidence" value="ECO:0007669"/>
    <property type="project" value="UniProtKB-UniRule"/>
</dbReference>
<evidence type="ECO:0000256" key="7">
    <source>
        <dbReference type="RuleBase" id="RU369079"/>
    </source>
</evidence>
<dbReference type="STRING" id="588602.SAMN04487991_2626"/>
<dbReference type="GO" id="GO:0005886">
    <property type="term" value="C:plasma membrane"/>
    <property type="evidence" value="ECO:0007669"/>
    <property type="project" value="UniProtKB-SubCell"/>
</dbReference>
<keyword evidence="7" id="KW-0997">Cell inner membrane</keyword>
<sequence>MDRIAQWISRLFGVALLFLSGFVALETLLRKLFNTSLQGADELGGYVLAFGASAAFVVALIDRAHVRIDVVHQRFPLRLQAWIDFAAVLSLGLLGLFFLYVGWFVIEDTIAYKSTAATPWRTPLIYPQAAWYAGLALFALCSFWLSLRALRLVLAGRIHEVIHAFNPKTAEEELAEELDQLSGR</sequence>
<dbReference type="EMBL" id="FORH01000005">
    <property type="protein sequence ID" value="SFJ67475.1"/>
    <property type="molecule type" value="Genomic_DNA"/>
</dbReference>
<keyword evidence="5 7" id="KW-1133">Transmembrane helix</keyword>
<comment type="subcellular location">
    <subcellularLocation>
        <location evidence="7">Cell inner membrane</location>
        <topology evidence="7">Multi-pass membrane protein</topology>
    </subcellularLocation>
    <subcellularLocation>
        <location evidence="1">Cell membrane</location>
        <topology evidence="1">Multi-pass membrane protein</topology>
    </subcellularLocation>
</comment>
<keyword evidence="6 7" id="KW-0472">Membrane</keyword>
<keyword evidence="4 7" id="KW-0812">Transmembrane</keyword>
<dbReference type="RefSeq" id="WP_090061163.1">
    <property type="nucleotide sequence ID" value="NZ_FORH01000005.1"/>
</dbReference>